<reference evidence="2" key="1">
    <citation type="submission" date="2014-08" db="EMBL/GenBank/DDBJ databases">
        <authorList>
            <person name="Moulin L."/>
        </authorList>
    </citation>
    <scope>NUCLEOTIDE SEQUENCE [LARGE SCALE GENOMIC DNA]</scope>
</reference>
<evidence type="ECO:0000313" key="2">
    <source>
        <dbReference type="Proteomes" id="UP000045285"/>
    </source>
</evidence>
<name>A0A090DGA0_MESPL</name>
<organism evidence="1 2">
    <name type="scientific">Mesorhizobium plurifarium</name>
    <dbReference type="NCBI Taxonomy" id="69974"/>
    <lineage>
        <taxon>Bacteria</taxon>
        <taxon>Pseudomonadati</taxon>
        <taxon>Pseudomonadota</taxon>
        <taxon>Alphaproteobacteria</taxon>
        <taxon>Hyphomicrobiales</taxon>
        <taxon>Phyllobacteriaceae</taxon>
        <taxon>Mesorhizobium</taxon>
    </lineage>
</organism>
<evidence type="ECO:0000313" key="1">
    <source>
        <dbReference type="EMBL" id="CDX12198.1"/>
    </source>
</evidence>
<dbReference type="Proteomes" id="UP000045285">
    <property type="component" value="Unassembled WGS sequence"/>
</dbReference>
<dbReference type="EMBL" id="CCMZ01000003">
    <property type="protein sequence ID" value="CDX12198.1"/>
    <property type="molecule type" value="Genomic_DNA"/>
</dbReference>
<proteinExistence type="predicted"/>
<gene>
    <name evidence="1" type="ORF">MPL3356_110383</name>
</gene>
<dbReference type="AlphaFoldDB" id="A0A090DGA0"/>
<keyword evidence="2" id="KW-1185">Reference proteome</keyword>
<protein>
    <submittedName>
        <fullName evidence="1">Uncharacterized protein</fullName>
    </submittedName>
</protein>
<sequence>MNHSHSIVNRTHMYLLYLYNSFNNYKIPSKIPSSFYTVEKIATMWWQSRHARF</sequence>
<accession>A0A090DGA0</accession>